<name>A0AA36CFK2_9BILA</name>
<reference evidence="1" key="1">
    <citation type="submission" date="2023-06" db="EMBL/GenBank/DDBJ databases">
        <authorList>
            <person name="Delattre M."/>
        </authorList>
    </citation>
    <scope>NUCLEOTIDE SEQUENCE</scope>
    <source>
        <strain evidence="1">AF72</strain>
    </source>
</reference>
<sequence>MYDEMTLEFIRVLDAYDYKLFANRGGLQKLRDDIREQLKKKMAMLGAARVAARMVRQDLKRDYGEGGDKMIKGLTHVLRDSRTGDLASRVLPALLNANSLLRIADLQWEHGGHDKRAAYPPLIFYSTVGTEIAIEFLKASRDKNHVPESRNCSYEYFKSFCLAGNDKGCEKQLEQVGVEEEEIIYGTAIQLSFEAWRRNYPLPAFYGDKPLATIVFRELTIGDMFFAAWAVQKCDSYTRTLPSKESWGMRTLIDAASANHPYWIEQCGERDYMQRVERCPLLLPKEYHVDL</sequence>
<proteinExistence type="predicted"/>
<accession>A0AA36CFK2</accession>
<protein>
    <submittedName>
        <fullName evidence="1">Uncharacterized protein</fullName>
    </submittedName>
</protein>
<keyword evidence="2" id="KW-1185">Reference proteome</keyword>
<evidence type="ECO:0000313" key="1">
    <source>
        <dbReference type="EMBL" id="CAJ0567200.1"/>
    </source>
</evidence>
<dbReference type="Proteomes" id="UP001177023">
    <property type="component" value="Unassembled WGS sequence"/>
</dbReference>
<feature type="non-terminal residue" evidence="1">
    <location>
        <position position="1"/>
    </location>
</feature>
<comment type="caution">
    <text evidence="1">The sequence shown here is derived from an EMBL/GenBank/DDBJ whole genome shotgun (WGS) entry which is preliminary data.</text>
</comment>
<dbReference type="EMBL" id="CATQJA010001428">
    <property type="protein sequence ID" value="CAJ0567200.1"/>
    <property type="molecule type" value="Genomic_DNA"/>
</dbReference>
<organism evidence="1 2">
    <name type="scientific">Mesorhabditis spiculigera</name>
    <dbReference type="NCBI Taxonomy" id="96644"/>
    <lineage>
        <taxon>Eukaryota</taxon>
        <taxon>Metazoa</taxon>
        <taxon>Ecdysozoa</taxon>
        <taxon>Nematoda</taxon>
        <taxon>Chromadorea</taxon>
        <taxon>Rhabditida</taxon>
        <taxon>Rhabditina</taxon>
        <taxon>Rhabditomorpha</taxon>
        <taxon>Rhabditoidea</taxon>
        <taxon>Rhabditidae</taxon>
        <taxon>Mesorhabditinae</taxon>
        <taxon>Mesorhabditis</taxon>
    </lineage>
</organism>
<evidence type="ECO:0000313" key="2">
    <source>
        <dbReference type="Proteomes" id="UP001177023"/>
    </source>
</evidence>
<dbReference type="AlphaFoldDB" id="A0AA36CFK2"/>
<gene>
    <name evidence="1" type="ORF">MSPICULIGERA_LOCUS5760</name>
</gene>